<evidence type="ECO:0000313" key="6">
    <source>
        <dbReference type="EMBL" id="KAF1809705.1"/>
    </source>
</evidence>
<dbReference type="PANTHER" id="PTHR33112">
    <property type="entry name" value="DOMAIN PROTEIN, PUTATIVE-RELATED"/>
    <property type="match status" value="1"/>
</dbReference>
<proteinExistence type="predicted"/>
<dbReference type="GeneID" id="54414465"/>
<evidence type="ECO:0000256" key="4">
    <source>
        <dbReference type="SAM" id="MobiDB-lite"/>
    </source>
</evidence>
<keyword evidence="3" id="KW-0862">Zinc</keyword>
<dbReference type="InterPro" id="IPR010730">
    <property type="entry name" value="HET"/>
</dbReference>
<dbReference type="GO" id="GO:0008270">
    <property type="term" value="F:zinc ion binding"/>
    <property type="evidence" value="ECO:0007669"/>
    <property type="project" value="UniProtKB-KW"/>
</dbReference>
<feature type="compositionally biased region" description="Low complexity" evidence="4">
    <location>
        <begin position="780"/>
        <end position="791"/>
    </location>
</feature>
<reference evidence="8" key="2">
    <citation type="submission" date="2020-04" db="EMBL/GenBank/DDBJ databases">
        <authorList>
            <consortium name="NCBI Genome Project"/>
        </authorList>
    </citation>
    <scope>NUCLEOTIDE SEQUENCE</scope>
    <source>
        <strain evidence="8">CBS 781.70</strain>
    </source>
</reference>
<evidence type="ECO:0000313" key="8">
    <source>
        <dbReference type="RefSeq" id="XP_033531336.1"/>
    </source>
</evidence>
<dbReference type="SUPFAM" id="SSF57850">
    <property type="entry name" value="RING/U-box"/>
    <property type="match status" value="1"/>
</dbReference>
<gene>
    <name evidence="6 8" type="ORF">P152DRAFT_145599</name>
</gene>
<sequence>MEATIARIPQTLTLWEKTFTSEDFIPIAFPNVSNPVLKLKFMVPDHTGQISHIRRNLLCDGALCKGAKDLIHGQFFHCLDCVESIDLCERCITHPQNAHDKSHTLLSLHCRPHQPHEQSRRIVSTEHGVHDEEFLEFELTTQTLRRDFPIVWEGLDQSPPAANWPLAEGEKFKLRLKRPAQNCSVYTIAYPRDRKKLASLREFESASNPEIEYHLEFYDSLPWSHDRVVPVSNGSTPVPHPLDRSFRRVNQNSGSDECFQLARDWLQGCRSSHPECDHASVRSLPTRVLDVQGVDSTRVFLCHTANLAGEYIALSYCWGPPPKGIQTTKENLHEHQNAGLLIEDLPPTIRDAIRATQALGIKYLWADRLSIIQDDADDWAREAGRMCNIYEDAALTLSVDDSVSVWDGIFGDQNHANLKYQQLEGYPLLFRGETPHKDLDTDYDHKAPLHLRAWTLQERLMSRRILHFTSNELVWECNRKTECECRRQSSASRGRLNAKMLANKARLYDEWRVLVPEYTSRSLTVESDKLAALSGLVTRFQNLMTQVAGESDACLAGLWSGNLAAELAWLPSDGHAQSLWLKSSDGKEDPELPTNAAEIERWVAEKVSKHKRRTPETYIAPSWSWASIQGPVSYFRCYPPSPFANQINATQAAIKLKNKLQPNGPVERARLTIRGHIVSNLRLFANHNLVHIKDRTGKGPKEVCTVTCAGKYAIKFRPDDHLGAIRDYGNKSMTVKCLLLGTQDVVEIVGTPSTITMNYPEARLEALREDDTGLKELSEEQQQQVSSKESQNGGSNLLPDIFGAEEKRNLIRCSFYIILAPSVDQAGDFVRIGCFEVGKSRGSARIMRKIMEMSKWEEVTIL</sequence>
<dbReference type="InterPro" id="IPR043145">
    <property type="entry name" value="Znf_ZZ_sf"/>
</dbReference>
<dbReference type="Proteomes" id="UP000504638">
    <property type="component" value="Unplaced"/>
</dbReference>
<dbReference type="OrthoDB" id="47007at2759"/>
<reference evidence="8" key="3">
    <citation type="submission" date="2025-04" db="UniProtKB">
        <authorList>
            <consortium name="RefSeq"/>
        </authorList>
    </citation>
    <scope>IDENTIFICATION</scope>
    <source>
        <strain evidence="8">CBS 781.70</strain>
    </source>
</reference>
<dbReference type="Pfam" id="PF06985">
    <property type="entry name" value="HET"/>
    <property type="match status" value="1"/>
</dbReference>
<evidence type="ECO:0000256" key="3">
    <source>
        <dbReference type="ARBA" id="ARBA00022833"/>
    </source>
</evidence>
<dbReference type="Gene3D" id="3.30.60.90">
    <property type="match status" value="1"/>
</dbReference>
<evidence type="ECO:0000256" key="1">
    <source>
        <dbReference type="ARBA" id="ARBA00022723"/>
    </source>
</evidence>
<organism evidence="6">
    <name type="scientific">Eremomyces bilateralis CBS 781.70</name>
    <dbReference type="NCBI Taxonomy" id="1392243"/>
    <lineage>
        <taxon>Eukaryota</taxon>
        <taxon>Fungi</taxon>
        <taxon>Dikarya</taxon>
        <taxon>Ascomycota</taxon>
        <taxon>Pezizomycotina</taxon>
        <taxon>Dothideomycetes</taxon>
        <taxon>Dothideomycetes incertae sedis</taxon>
        <taxon>Eremomycetales</taxon>
        <taxon>Eremomycetaceae</taxon>
        <taxon>Eremomyces</taxon>
    </lineage>
</organism>
<reference evidence="6 8" key="1">
    <citation type="submission" date="2020-01" db="EMBL/GenBank/DDBJ databases">
        <authorList>
            <consortium name="DOE Joint Genome Institute"/>
            <person name="Haridas S."/>
            <person name="Albert R."/>
            <person name="Binder M."/>
            <person name="Bloem J."/>
            <person name="Labutti K."/>
            <person name="Salamov A."/>
            <person name="Andreopoulos B."/>
            <person name="Baker S.E."/>
            <person name="Barry K."/>
            <person name="Bills G."/>
            <person name="Bluhm B.H."/>
            <person name="Cannon C."/>
            <person name="Castanera R."/>
            <person name="Culley D.E."/>
            <person name="Daum C."/>
            <person name="Ezra D."/>
            <person name="Gonzalez J.B."/>
            <person name="Henrissat B."/>
            <person name="Kuo A."/>
            <person name="Liang C."/>
            <person name="Lipzen A."/>
            <person name="Lutzoni F."/>
            <person name="Magnuson J."/>
            <person name="Mondo S."/>
            <person name="Nolan M."/>
            <person name="Ohm R."/>
            <person name="Pangilinan J."/>
            <person name="Park H.-J."/>
            <person name="Ramirez L."/>
            <person name="Alfaro M."/>
            <person name="Sun H."/>
            <person name="Tritt A."/>
            <person name="Yoshinaga Y."/>
            <person name="Zwiers L.-H."/>
            <person name="Turgeon B.G."/>
            <person name="Goodwin S.B."/>
            <person name="Spatafora J.W."/>
            <person name="Crous P.W."/>
            <person name="Grigoriev I.V."/>
        </authorList>
    </citation>
    <scope>NUCLEOTIDE SEQUENCE</scope>
    <source>
        <strain evidence="6 8">CBS 781.70</strain>
    </source>
</reference>
<evidence type="ECO:0000313" key="7">
    <source>
        <dbReference type="Proteomes" id="UP000504638"/>
    </source>
</evidence>
<name>A0A6G1FUY3_9PEZI</name>
<dbReference type="AlphaFoldDB" id="A0A6G1FUY3"/>
<dbReference type="EMBL" id="ML975170">
    <property type="protein sequence ID" value="KAF1809705.1"/>
    <property type="molecule type" value="Genomic_DNA"/>
</dbReference>
<evidence type="ECO:0000259" key="5">
    <source>
        <dbReference type="Pfam" id="PF06985"/>
    </source>
</evidence>
<keyword evidence="2" id="KW-0863">Zinc-finger</keyword>
<protein>
    <submittedName>
        <fullName evidence="6 8">HET-domain-containing protein</fullName>
    </submittedName>
</protein>
<keyword evidence="7" id="KW-1185">Reference proteome</keyword>
<dbReference type="RefSeq" id="XP_033531336.1">
    <property type="nucleotide sequence ID" value="XM_033673895.1"/>
</dbReference>
<feature type="domain" description="Heterokaryon incompatibility" evidence="5">
    <location>
        <begin position="311"/>
        <end position="458"/>
    </location>
</feature>
<evidence type="ECO:0000256" key="2">
    <source>
        <dbReference type="ARBA" id="ARBA00022771"/>
    </source>
</evidence>
<feature type="region of interest" description="Disordered" evidence="4">
    <location>
        <begin position="776"/>
        <end position="796"/>
    </location>
</feature>
<accession>A0A6G1FUY3</accession>
<dbReference type="PANTHER" id="PTHR33112:SF16">
    <property type="entry name" value="HETEROKARYON INCOMPATIBILITY DOMAIN-CONTAINING PROTEIN"/>
    <property type="match status" value="1"/>
</dbReference>
<keyword evidence="1" id="KW-0479">Metal-binding</keyword>